<feature type="domain" description="Mce/MlaD" evidence="2">
    <location>
        <begin position="42"/>
        <end position="111"/>
    </location>
</feature>
<dbReference type="PANTHER" id="PTHR36698:SF2">
    <property type="entry name" value="MCE_MLAD DOMAIN-CONTAINING PROTEIN"/>
    <property type="match status" value="1"/>
</dbReference>
<evidence type="ECO:0000256" key="1">
    <source>
        <dbReference type="SAM" id="Phobius"/>
    </source>
</evidence>
<dbReference type="Proteomes" id="UP001187221">
    <property type="component" value="Unassembled WGS sequence"/>
</dbReference>
<evidence type="ECO:0000313" key="4">
    <source>
        <dbReference type="Proteomes" id="UP001187221"/>
    </source>
</evidence>
<dbReference type="EMBL" id="BTFW01000001">
    <property type="protein sequence ID" value="GMM60758.1"/>
    <property type="molecule type" value="Genomic_DNA"/>
</dbReference>
<feature type="transmembrane region" description="Helical" evidence="1">
    <location>
        <begin position="7"/>
        <end position="29"/>
    </location>
</feature>
<protein>
    <recommendedName>
        <fullName evidence="2">Mce/MlaD domain-containing protein</fullName>
    </recommendedName>
</protein>
<proteinExistence type="predicted"/>
<gene>
    <name evidence="3" type="ORF">NUTIK01_15350</name>
</gene>
<evidence type="ECO:0000313" key="3">
    <source>
        <dbReference type="EMBL" id="GMM60758.1"/>
    </source>
</evidence>
<keyword evidence="4" id="KW-1185">Reference proteome</keyword>
<dbReference type="PANTHER" id="PTHR36698">
    <property type="entry name" value="BLL5892 PROTEIN"/>
    <property type="match status" value="1"/>
</dbReference>
<accession>A0ABQ6P674</accession>
<keyword evidence="1" id="KW-0472">Membrane</keyword>
<evidence type="ECO:0000259" key="2">
    <source>
        <dbReference type="Pfam" id="PF02470"/>
    </source>
</evidence>
<reference evidence="3 4" key="1">
    <citation type="submission" date="2023-06" db="EMBL/GenBank/DDBJ databases">
        <title>Draft genome sequence of Novosphingobium sp. strain IK01.</title>
        <authorList>
            <person name="Hatamoto M."/>
            <person name="Ikarashi T."/>
            <person name="Yamaguchi T."/>
        </authorList>
    </citation>
    <scope>NUCLEOTIDE SEQUENCE [LARGE SCALE GENOMIC DNA]</scope>
    <source>
        <strain evidence="3 4">IK01</strain>
    </source>
</reference>
<keyword evidence="1" id="KW-0812">Transmembrane</keyword>
<name>A0ABQ6P674_9SPHN</name>
<comment type="caution">
    <text evidence="3">The sequence shown here is derived from an EMBL/GenBank/DDBJ whole genome shotgun (WGS) entry which is preliminary data.</text>
</comment>
<dbReference type="InterPro" id="IPR003399">
    <property type="entry name" value="Mce/MlaD"/>
</dbReference>
<dbReference type="RefSeq" id="WP_317974524.1">
    <property type="nucleotide sequence ID" value="NZ_BTFW01000001.1"/>
</dbReference>
<keyword evidence="1" id="KW-1133">Transmembrane helix</keyword>
<dbReference type="Pfam" id="PF02470">
    <property type="entry name" value="MlaD"/>
    <property type="match status" value="1"/>
</dbReference>
<organism evidence="3 4">
    <name type="scientific">Novosphingobium pituita</name>
    <dbReference type="NCBI Taxonomy" id="3056842"/>
    <lineage>
        <taxon>Bacteria</taxon>
        <taxon>Pseudomonadati</taxon>
        <taxon>Pseudomonadota</taxon>
        <taxon>Alphaproteobacteria</taxon>
        <taxon>Sphingomonadales</taxon>
        <taxon>Sphingomonadaceae</taxon>
        <taxon>Novosphingobium</taxon>
    </lineage>
</organism>
<sequence>METRANHIWVGAITLLLLVGTAVLTVWIARLNQHEQNEYDIFFKQSVDGLAKGSEVSFSGVPSGQVKDIELWEKDPEFVRVRIAIDKRVPILMGTTASLQGSFTGVSTVQLAGAVKGAPPIDQPGPDGAPVIPTKRSGLGEILSNAPLLLERLATLTERLTMVLSDKNQKSIENILAHTDKMTANLADASPQVQRTLAELQSTLRQATYTLAAFEKVAGSADQMLNDQGNGLAQQMRTTLKSVQGAADALNATATSAQPGLHQLNDKTLPAAEAAMRDLQATTRSLREVTDRINDRGVSSIVGSAKLPDYKH</sequence>